<dbReference type="Gene3D" id="3.30.50.10">
    <property type="entry name" value="Erythroid Transcription Factor GATA-1, subunit A"/>
    <property type="match status" value="1"/>
</dbReference>
<feature type="domain" description="GATA-type" evidence="9">
    <location>
        <begin position="54"/>
        <end position="108"/>
    </location>
</feature>
<gene>
    <name evidence="10" type="ORF">FH972_026665</name>
</gene>
<dbReference type="SUPFAM" id="SSF57716">
    <property type="entry name" value="Glucocorticoid receptor-like (DNA-binding domain)"/>
    <property type="match status" value="1"/>
</dbReference>
<keyword evidence="7" id="KW-0862">Zinc</keyword>
<sequence length="337" mass="36371">MLRLHFSFIDGISASEVLMSTHNFQLSSGGDDATVNHQETTAHPASTLSNSPDDAAPKTCANCQVGTSFRWYRKPDNPTCNACYRYFLHHGMRRPPQQFRGNQLIRSVKAVSSKTGSRDVPQTPSISSHHSGPLPSGPTPVYMPAPFIPNSHPSSEASAETPWNHVSNTYLGIQSLPQNPQRPSMLPLTPGLPGPPNTQPENPHQPSSAPTAKTPTIISLRPNNRARGSGSLNFTASDHGIAFAADTPGLYAGAMIKPADARGSHTRVYLNQTVTPVVLAGLKEVAQCEPEKPLRWLGEYLLKKSAEIERCEAAGTSGEGIEGFFEDLVDFDRTKGV</sequence>
<dbReference type="OrthoDB" id="417678at2759"/>
<dbReference type="Gene3D" id="1.20.890.10">
    <property type="entry name" value="cAMP-dependent protein kinase regulatory subunit, dimerization-anchoring domain"/>
    <property type="match status" value="1"/>
</dbReference>
<evidence type="ECO:0000259" key="9">
    <source>
        <dbReference type="PROSITE" id="PS50114"/>
    </source>
</evidence>
<name>A0A5N6L4Y4_9ROSI</name>
<dbReference type="Proteomes" id="UP000327013">
    <property type="component" value="Unassembled WGS sequence"/>
</dbReference>
<dbReference type="Pfam" id="PF05186">
    <property type="entry name" value="Dpy-30"/>
    <property type="match status" value="1"/>
</dbReference>
<comment type="subcellular location">
    <subcellularLocation>
        <location evidence="1">Nucleus</location>
    </subcellularLocation>
</comment>
<evidence type="ECO:0000256" key="1">
    <source>
        <dbReference type="ARBA" id="ARBA00004123"/>
    </source>
</evidence>
<dbReference type="EMBL" id="VIBQ01000102">
    <property type="protein sequence ID" value="KAB8772376.1"/>
    <property type="molecule type" value="Genomic_DNA"/>
</dbReference>
<feature type="region of interest" description="Disordered" evidence="8">
    <location>
        <begin position="173"/>
        <end position="215"/>
    </location>
</feature>
<accession>A0A5N6L4Y4</accession>
<feature type="region of interest" description="Disordered" evidence="8">
    <location>
        <begin position="109"/>
        <end position="140"/>
    </location>
</feature>
<evidence type="ECO:0000256" key="6">
    <source>
        <dbReference type="ARBA" id="ARBA00023242"/>
    </source>
</evidence>
<keyword evidence="6" id="KW-0539">Nucleus</keyword>
<evidence type="ECO:0000256" key="8">
    <source>
        <dbReference type="SAM" id="MobiDB-lite"/>
    </source>
</evidence>
<evidence type="ECO:0000256" key="4">
    <source>
        <dbReference type="ARBA" id="ARBA00023125"/>
    </source>
</evidence>
<feature type="compositionally biased region" description="Polar residues" evidence="8">
    <location>
        <begin position="199"/>
        <end position="215"/>
    </location>
</feature>
<evidence type="ECO:0000313" key="10">
    <source>
        <dbReference type="EMBL" id="KAB8772376.1"/>
    </source>
</evidence>
<dbReference type="PROSITE" id="PS50114">
    <property type="entry name" value="GATA_ZN_FINGER_2"/>
    <property type="match status" value="1"/>
</dbReference>
<feature type="region of interest" description="Disordered" evidence="8">
    <location>
        <begin position="29"/>
        <end position="56"/>
    </location>
</feature>
<protein>
    <recommendedName>
        <fullName evidence="9">GATA-type domain-containing protein</fullName>
    </recommendedName>
</protein>
<keyword evidence="7" id="KW-0863">Zinc-finger</keyword>
<keyword evidence="3" id="KW-0805">Transcription regulation</keyword>
<dbReference type="GO" id="GO:0008270">
    <property type="term" value="F:zinc ion binding"/>
    <property type="evidence" value="ECO:0007669"/>
    <property type="project" value="UniProtKB-KW"/>
</dbReference>
<feature type="compositionally biased region" description="Low complexity" evidence="8">
    <location>
        <begin position="124"/>
        <end position="134"/>
    </location>
</feature>
<reference evidence="10 11" key="1">
    <citation type="submission" date="2019-06" db="EMBL/GenBank/DDBJ databases">
        <title>A chromosomal-level reference genome of Carpinus fangiana (Coryloideae, Betulaceae).</title>
        <authorList>
            <person name="Yang X."/>
            <person name="Wang Z."/>
            <person name="Zhang L."/>
            <person name="Hao G."/>
            <person name="Liu J."/>
            <person name="Yang Y."/>
        </authorList>
    </citation>
    <scope>NUCLEOTIDE SEQUENCE [LARGE SCALE GENOMIC DNA]</scope>
    <source>
        <strain evidence="10">Cfa_2016G</strain>
        <tissue evidence="10">Leaf</tissue>
    </source>
</reference>
<dbReference type="CDD" id="cd22965">
    <property type="entry name" value="DD_DPY30_SDC1"/>
    <property type="match status" value="1"/>
</dbReference>
<dbReference type="InterPro" id="IPR049629">
    <property type="entry name" value="DPY30_SDC1_DD"/>
</dbReference>
<evidence type="ECO:0000313" key="11">
    <source>
        <dbReference type="Proteomes" id="UP000327013"/>
    </source>
</evidence>
<proteinExistence type="inferred from homology"/>
<dbReference type="AlphaFoldDB" id="A0A5N6L4Y4"/>
<feature type="compositionally biased region" description="Polar residues" evidence="8">
    <location>
        <begin position="35"/>
        <end position="52"/>
    </location>
</feature>
<keyword evidence="4" id="KW-0238">DNA-binding</keyword>
<evidence type="ECO:0000256" key="2">
    <source>
        <dbReference type="ARBA" id="ARBA00010849"/>
    </source>
</evidence>
<dbReference type="GO" id="GO:0005634">
    <property type="term" value="C:nucleus"/>
    <property type="evidence" value="ECO:0007669"/>
    <property type="project" value="UniProtKB-SubCell"/>
</dbReference>
<dbReference type="GO" id="GO:0006355">
    <property type="term" value="P:regulation of DNA-templated transcription"/>
    <property type="evidence" value="ECO:0007669"/>
    <property type="project" value="InterPro"/>
</dbReference>
<evidence type="ECO:0000256" key="3">
    <source>
        <dbReference type="ARBA" id="ARBA00023015"/>
    </source>
</evidence>
<dbReference type="GO" id="GO:0043565">
    <property type="term" value="F:sequence-specific DNA binding"/>
    <property type="evidence" value="ECO:0007669"/>
    <property type="project" value="InterPro"/>
</dbReference>
<feature type="compositionally biased region" description="Polar residues" evidence="8">
    <location>
        <begin position="109"/>
        <end position="123"/>
    </location>
</feature>
<dbReference type="InterPro" id="IPR000679">
    <property type="entry name" value="Znf_GATA"/>
</dbReference>
<evidence type="ECO:0000256" key="7">
    <source>
        <dbReference type="PROSITE-ProRule" id="PRU00094"/>
    </source>
</evidence>
<comment type="similarity">
    <text evidence="2">Belongs to the dpy-30 family.</text>
</comment>
<keyword evidence="7" id="KW-0479">Metal-binding</keyword>
<comment type="caution">
    <text evidence="10">The sequence shown here is derived from an EMBL/GenBank/DDBJ whole genome shotgun (WGS) entry which is preliminary data.</text>
</comment>
<dbReference type="InterPro" id="IPR013088">
    <property type="entry name" value="Znf_NHR/GATA"/>
</dbReference>
<organism evidence="10 11">
    <name type="scientific">Carpinus fangiana</name>
    <dbReference type="NCBI Taxonomy" id="176857"/>
    <lineage>
        <taxon>Eukaryota</taxon>
        <taxon>Viridiplantae</taxon>
        <taxon>Streptophyta</taxon>
        <taxon>Embryophyta</taxon>
        <taxon>Tracheophyta</taxon>
        <taxon>Spermatophyta</taxon>
        <taxon>Magnoliopsida</taxon>
        <taxon>eudicotyledons</taxon>
        <taxon>Gunneridae</taxon>
        <taxon>Pentapetalae</taxon>
        <taxon>rosids</taxon>
        <taxon>fabids</taxon>
        <taxon>Fagales</taxon>
        <taxon>Betulaceae</taxon>
        <taxon>Carpinus</taxon>
    </lineage>
</organism>
<keyword evidence="5" id="KW-0804">Transcription</keyword>
<evidence type="ECO:0000256" key="5">
    <source>
        <dbReference type="ARBA" id="ARBA00023163"/>
    </source>
</evidence>
<dbReference type="SMART" id="SM00401">
    <property type="entry name" value="ZnF_GATA"/>
    <property type="match status" value="1"/>
</dbReference>
<keyword evidence="11" id="KW-1185">Reference proteome</keyword>
<dbReference type="InterPro" id="IPR007858">
    <property type="entry name" value="Dpy-30_motif"/>
</dbReference>
<feature type="compositionally biased region" description="Polar residues" evidence="8">
    <location>
        <begin position="173"/>
        <end position="182"/>
    </location>
</feature>